<reference evidence="1" key="1">
    <citation type="journal article" date="2020" name="Nature">
        <title>Giant virus diversity and host interactions through global metagenomics.</title>
        <authorList>
            <person name="Schulz F."/>
            <person name="Roux S."/>
            <person name="Paez-Espino D."/>
            <person name="Jungbluth S."/>
            <person name="Walsh D.A."/>
            <person name="Denef V.J."/>
            <person name="McMahon K.D."/>
            <person name="Konstantinidis K.T."/>
            <person name="Eloe-Fadrosh E.A."/>
            <person name="Kyrpides N.C."/>
            <person name="Woyke T."/>
        </authorList>
    </citation>
    <scope>NUCLEOTIDE SEQUENCE</scope>
    <source>
        <strain evidence="1">GVMAG-M-3300009155-48</strain>
    </source>
</reference>
<proteinExistence type="predicted"/>
<evidence type="ECO:0000313" key="1">
    <source>
        <dbReference type="EMBL" id="QHT31700.1"/>
    </source>
</evidence>
<protein>
    <submittedName>
        <fullName evidence="1">Uncharacterized protein</fullName>
    </submittedName>
</protein>
<dbReference type="AlphaFoldDB" id="A0A6C0ETV1"/>
<name>A0A6C0ETV1_9ZZZZ</name>
<sequence length="42" mass="5107">MMIKCKKYYTFAQLNRPFWADLPLLNQKVKNKKKKHKDLIAL</sequence>
<accession>A0A6C0ETV1</accession>
<dbReference type="EMBL" id="MN738924">
    <property type="protein sequence ID" value="QHT31700.1"/>
    <property type="molecule type" value="Genomic_DNA"/>
</dbReference>
<organism evidence="1">
    <name type="scientific">viral metagenome</name>
    <dbReference type="NCBI Taxonomy" id="1070528"/>
    <lineage>
        <taxon>unclassified sequences</taxon>
        <taxon>metagenomes</taxon>
        <taxon>organismal metagenomes</taxon>
    </lineage>
</organism>